<dbReference type="EMBL" id="JAMZIH010002201">
    <property type="protein sequence ID" value="KAJ1677604.1"/>
    <property type="molecule type" value="Genomic_DNA"/>
</dbReference>
<evidence type="ECO:0000313" key="1">
    <source>
        <dbReference type="EMBL" id="KAJ1677604.1"/>
    </source>
</evidence>
<feature type="non-terminal residue" evidence="1">
    <location>
        <position position="454"/>
    </location>
</feature>
<sequence length="454" mass="49017">MPVLWRRLVIHMDKRRLAAMRPILATYGRYVCELVVSPPESITANVYPAAAPAHSGRSLSRRTSTTSSVSRSQSLSQQPQPPLTQSRSSSTSTTPRLGSLGSLNLPPYHGNTALASAAADVHHRVRHSTPSPSSSPTMSPLRLTPIPGTPGVGNMPIDTQILPFVASASESGAGDGGLPATQAVVANALPAAADGVPPHHGGATTNNGNNNNISSGSNNGGNNSNSNNSGGWSAGHLSSPSIRQVEVTESTISRMQRYIEQYCPNVSTLTVQNPLGIGCPERRYLLLEMLFDTYPNLERLSLRHFIMWDPNPLQMVPTKLRRLRELDVSGRVEVSDSDVSPIVRGCSNLSTLKLRATNIDDSTLDTITTHLAAVLKYLDISGCRITSAALGRLVSRCHALRVLRGWSCLPLNDNFLLSLRPENLPNLRVLDLKSVYSFSSEAAQRTFGWQDWPQ</sequence>
<reference evidence="1" key="1">
    <citation type="submission" date="2022-06" db="EMBL/GenBank/DDBJ databases">
        <title>Phylogenomic reconstructions and comparative analyses of Kickxellomycotina fungi.</title>
        <authorList>
            <person name="Reynolds N.K."/>
            <person name="Stajich J.E."/>
            <person name="Barry K."/>
            <person name="Grigoriev I.V."/>
            <person name="Crous P."/>
            <person name="Smith M.E."/>
        </authorList>
    </citation>
    <scope>NUCLEOTIDE SEQUENCE</scope>
    <source>
        <strain evidence="1">RSA 2271</strain>
    </source>
</reference>
<accession>A0ACC1HUN6</accession>
<protein>
    <submittedName>
        <fullName evidence="1">Uncharacterized protein</fullName>
    </submittedName>
</protein>
<name>A0ACC1HUN6_9FUNG</name>
<dbReference type="Proteomes" id="UP001145114">
    <property type="component" value="Unassembled WGS sequence"/>
</dbReference>
<proteinExistence type="predicted"/>
<keyword evidence="2" id="KW-1185">Reference proteome</keyword>
<organism evidence="1 2">
    <name type="scientific">Spiromyces aspiralis</name>
    <dbReference type="NCBI Taxonomy" id="68401"/>
    <lineage>
        <taxon>Eukaryota</taxon>
        <taxon>Fungi</taxon>
        <taxon>Fungi incertae sedis</taxon>
        <taxon>Zoopagomycota</taxon>
        <taxon>Kickxellomycotina</taxon>
        <taxon>Kickxellomycetes</taxon>
        <taxon>Kickxellales</taxon>
        <taxon>Kickxellaceae</taxon>
        <taxon>Spiromyces</taxon>
    </lineage>
</organism>
<gene>
    <name evidence="1" type="ORF">EV182_005828</name>
</gene>
<evidence type="ECO:0000313" key="2">
    <source>
        <dbReference type="Proteomes" id="UP001145114"/>
    </source>
</evidence>
<comment type="caution">
    <text evidence="1">The sequence shown here is derived from an EMBL/GenBank/DDBJ whole genome shotgun (WGS) entry which is preliminary data.</text>
</comment>